<dbReference type="PANTHER" id="PTHR32182">
    <property type="entry name" value="DNA REPLICATION AND REPAIR PROTEIN RECF"/>
    <property type="match status" value="1"/>
</dbReference>
<evidence type="ECO:0000313" key="2">
    <source>
        <dbReference type="EMBL" id="ETR69271.1"/>
    </source>
</evidence>
<dbReference type="SUPFAM" id="SSF52540">
    <property type="entry name" value="P-loop containing nucleoside triphosphate hydrolases"/>
    <property type="match status" value="1"/>
</dbReference>
<dbReference type="PANTHER" id="PTHR32182:SF22">
    <property type="entry name" value="ATP-DEPENDENT ENDONUCLEASE, OLD FAMILY-RELATED"/>
    <property type="match status" value="1"/>
</dbReference>
<reference evidence="3" key="1">
    <citation type="submission" date="2012-11" db="EMBL/GenBank/DDBJ databases">
        <authorList>
            <person name="Lucero-Rivera Y.E."/>
            <person name="Tovar-Ramirez D."/>
        </authorList>
    </citation>
    <scope>NUCLEOTIDE SEQUENCE [LARGE SCALE GENOMIC DNA]</scope>
    <source>
        <strain evidence="3">Araruama</strain>
    </source>
</reference>
<dbReference type="AlphaFoldDB" id="A0A1V1P387"/>
<dbReference type="InterPro" id="IPR027417">
    <property type="entry name" value="P-loop_NTPase"/>
</dbReference>
<feature type="domain" description="ATPase AAA-type core" evidence="1">
    <location>
        <begin position="23"/>
        <end position="317"/>
    </location>
</feature>
<comment type="caution">
    <text evidence="2">The sequence shown here is derived from an EMBL/GenBank/DDBJ whole genome shotgun (WGS) entry which is preliminary data.</text>
</comment>
<proteinExistence type="predicted"/>
<dbReference type="CDD" id="cd00267">
    <property type="entry name" value="ABC_ATPase"/>
    <property type="match status" value="1"/>
</dbReference>
<evidence type="ECO:0000259" key="1">
    <source>
        <dbReference type="Pfam" id="PF13304"/>
    </source>
</evidence>
<organism evidence="2 3">
    <name type="scientific">Candidatus Magnetoglobus multicellularis str. Araruama</name>
    <dbReference type="NCBI Taxonomy" id="890399"/>
    <lineage>
        <taxon>Bacteria</taxon>
        <taxon>Pseudomonadati</taxon>
        <taxon>Thermodesulfobacteriota</taxon>
        <taxon>Desulfobacteria</taxon>
        <taxon>Desulfobacterales</taxon>
        <taxon>Desulfobacteraceae</taxon>
        <taxon>Candidatus Magnetoglobus</taxon>
    </lineage>
</organism>
<dbReference type="PIRSF" id="PIRSF029347">
    <property type="entry name" value="RecF"/>
    <property type="match status" value="1"/>
</dbReference>
<dbReference type="Pfam" id="PF13304">
    <property type="entry name" value="AAA_21"/>
    <property type="match status" value="1"/>
</dbReference>
<sequence>MLTNVKIKGFKSISDQSIDLGKINILIGANGAGKSNFISFFKMMSQLISGKLQLFIGISGGADSLLFYASKQTTQIESEISFTDQNSSCIYTYKKQLIQTAQDTLIFNKEFLLSLDHDNQSKKMWEASDSGYKESMLSENQENQLCQKFKQIMSQCKYFQFHDTSETAKIKRNVYINDNISLHSDAGNLAAILYTLKHVNTAYYKRIVSTLQQIMPFFGDFVLEENKLNKHQILLNWKESSSDLIFGPYQLSDGSLRVMALVTLLMQPEEDMPETILIDEPELGLHPHAIETIVSLIRYASRYSQIIIAAQSPEMLDYFELDEIIITDRADQQTIFKRLDENKLKEWIKEYSMSELWRKNVIGGGPIQ</sequence>
<dbReference type="GO" id="GO:0000731">
    <property type="term" value="P:DNA synthesis involved in DNA repair"/>
    <property type="evidence" value="ECO:0007669"/>
    <property type="project" value="TreeGrafter"/>
</dbReference>
<name>A0A1V1P387_9BACT</name>
<evidence type="ECO:0000313" key="3">
    <source>
        <dbReference type="Proteomes" id="UP000189670"/>
    </source>
</evidence>
<dbReference type="Gene3D" id="3.40.50.300">
    <property type="entry name" value="P-loop containing nucleotide triphosphate hydrolases"/>
    <property type="match status" value="1"/>
</dbReference>
<dbReference type="InterPro" id="IPR014555">
    <property type="entry name" value="RecF-like"/>
</dbReference>
<dbReference type="EMBL" id="ATBP01000689">
    <property type="protein sequence ID" value="ETR69271.1"/>
    <property type="molecule type" value="Genomic_DNA"/>
</dbReference>
<dbReference type="GO" id="GO:0006302">
    <property type="term" value="P:double-strand break repair"/>
    <property type="evidence" value="ECO:0007669"/>
    <property type="project" value="TreeGrafter"/>
</dbReference>
<protein>
    <submittedName>
        <fullName evidence="2">SMC domain-containing protein</fullName>
    </submittedName>
</protein>
<dbReference type="Proteomes" id="UP000189670">
    <property type="component" value="Unassembled WGS sequence"/>
</dbReference>
<accession>A0A1V1P387</accession>
<dbReference type="GO" id="GO:0005524">
    <property type="term" value="F:ATP binding"/>
    <property type="evidence" value="ECO:0007669"/>
    <property type="project" value="InterPro"/>
</dbReference>
<dbReference type="InterPro" id="IPR003959">
    <property type="entry name" value="ATPase_AAA_core"/>
</dbReference>
<gene>
    <name evidence="2" type="ORF">OMM_04034</name>
</gene>
<dbReference type="GO" id="GO:0016887">
    <property type="term" value="F:ATP hydrolysis activity"/>
    <property type="evidence" value="ECO:0007669"/>
    <property type="project" value="InterPro"/>
</dbReference>